<dbReference type="InterPro" id="IPR056789">
    <property type="entry name" value="LRR_R13L1-DRL21"/>
</dbReference>
<evidence type="ECO:0000256" key="1">
    <source>
        <dbReference type="ARBA" id="ARBA00022614"/>
    </source>
</evidence>
<accession>A0ABU6WVZ3</accession>
<name>A0ABU6WVZ3_9FABA</name>
<dbReference type="PRINTS" id="PR00364">
    <property type="entry name" value="DISEASERSIST"/>
</dbReference>
<dbReference type="InterPro" id="IPR002182">
    <property type="entry name" value="NB-ARC"/>
</dbReference>
<evidence type="ECO:0000256" key="3">
    <source>
        <dbReference type="ARBA" id="ARBA00022821"/>
    </source>
</evidence>
<evidence type="ECO:0000259" key="4">
    <source>
        <dbReference type="Pfam" id="PF00931"/>
    </source>
</evidence>
<evidence type="ECO:0000259" key="6">
    <source>
        <dbReference type="Pfam" id="PF25019"/>
    </source>
</evidence>
<dbReference type="Pfam" id="PF23559">
    <property type="entry name" value="WHD_DRP"/>
    <property type="match status" value="1"/>
</dbReference>
<sequence length="1211" mass="136945">MDGALVGGAFLSGFINVVFDRFLTTDAVNLVLGKKLGSDLVERLKISLLAAEDAVYIADDLLDDVLTKAATQKEVRSFWSISFLNRDREIVDKMEGVVRRIEFLVKQKDFLGLQKITKDDSNLSSSWRASTSLMEGNIYGREDDQQALIKIINDNVESQLSVIPIVGMGGVGKTTLAKWVYSSVKGFDLKAWVCISETFDIVEVTRTIIEEITKSTCTIRSLNSLQNELQEILSEKKFFIVLDDVWCDDANNWKQFKTPFQCGAKGSMILLTSRIKEVASVVQTCPSYFLNELSEDYCWLLFADNACFPESKGNTALEEIGRKIVQKCKGLPLAIETLGRLLRGKDDVKEWNAVLMSDIWEFSMKNSRIIPALLISYFQLPSYLKRCFIYCSLYPKDHHFYKDELVLLWMAEDLLRPSKRGESLEEVGSKCFEELVSRLFFKQDRYFIKMHDLLHDLAIFLAGDFYCRLEEHSKAKGVTNLTRHMSFKGLHNVISENFDSIGEAKSLRTFLPVSWFSQCSFDCGASFHALMELKYLRVLSFDMFTKLDALPDSIGELIHLRYLNLSGTHINRLPETLCNLHNLQTLILCACTRLTMLPSGMHNLVNLRCLDLRETCLEEMPGGISKLKQMRIFDYFIVGRHEDNGIQELGGLSNLHGSLDIKKLENIVDVNKAKSARMMDKKHLDNLWLEWSSGNDMVPNTQTEREILDSLQPHNGLKELIIKGYKGTMFPNWTGHCSYQNMTHVSLESCNNCCMLPSLGQLPSLKSLCIQGFDQLRSVGMEFYKNEGDHQSSHIAPFPSLESLEFDKMPSWEMWHICDSETFLQLRNLQIRNCGMLKGDMLKQVFFRIVSSLADVSRVSKLQIWEVTSRQMLLNGDRLSIRGCKFLVEFAFNAMISINHLSCIREIEISGCSFAAPFPGNCLPKSLQKLVIMFCSKLEFPPQQQQQNSDLVELHIEYSCVSLASLSLDAFPKLKTLGISNCKNLKSVSMSEPPHTALQRLAIHECPKFVSISGGGLASPNLTHLDVSFCSNLEALPCDMNTLFPSLLSLDIHGCPKIHRLPEDALLPNLKQLTVGGCKSQLRGLSAMGNLEALTHLTIYDDTFETITKSYPQVGSLPHLPSLTTLRLYDFFSLETLECNQLSPLISLQELVIQDCSGLENVAGEKLPSSLLLFHIIRCPLLGENCENKRQQIWPKISHIPTIRVNSRKIV</sequence>
<dbReference type="InterPro" id="IPR058922">
    <property type="entry name" value="WHD_DRP"/>
</dbReference>
<proteinExistence type="predicted"/>
<evidence type="ECO:0000313" key="8">
    <source>
        <dbReference type="Proteomes" id="UP001341840"/>
    </source>
</evidence>
<reference evidence="7 8" key="1">
    <citation type="journal article" date="2023" name="Plants (Basel)">
        <title>Bridging the Gap: Combining Genomics and Transcriptomics Approaches to Understand Stylosanthes scabra, an Orphan Legume from the Brazilian Caatinga.</title>
        <authorList>
            <person name="Ferreira-Neto J.R.C."/>
            <person name="da Silva M.D."/>
            <person name="Binneck E."/>
            <person name="de Melo N.F."/>
            <person name="da Silva R.H."/>
            <person name="de Melo A.L.T.M."/>
            <person name="Pandolfi V."/>
            <person name="Bustamante F.O."/>
            <person name="Brasileiro-Vidal A.C."/>
            <person name="Benko-Iseppon A.M."/>
        </authorList>
    </citation>
    <scope>NUCLEOTIDE SEQUENCE [LARGE SCALE GENOMIC DNA]</scope>
    <source>
        <tissue evidence="7">Leaves</tissue>
    </source>
</reference>
<protein>
    <recommendedName>
        <fullName evidence="9">Disease resistance RPP13-like protein 1</fullName>
    </recommendedName>
</protein>
<dbReference type="Gene3D" id="3.80.10.10">
    <property type="entry name" value="Ribonuclease Inhibitor"/>
    <property type="match status" value="4"/>
</dbReference>
<dbReference type="Gene3D" id="3.40.50.300">
    <property type="entry name" value="P-loop containing nucleotide triphosphate hydrolases"/>
    <property type="match status" value="1"/>
</dbReference>
<dbReference type="SUPFAM" id="SSF52058">
    <property type="entry name" value="L domain-like"/>
    <property type="match status" value="2"/>
</dbReference>
<dbReference type="Pfam" id="PF00931">
    <property type="entry name" value="NB-ARC"/>
    <property type="match status" value="1"/>
</dbReference>
<evidence type="ECO:0000259" key="5">
    <source>
        <dbReference type="Pfam" id="PF23559"/>
    </source>
</evidence>
<evidence type="ECO:0000256" key="2">
    <source>
        <dbReference type="ARBA" id="ARBA00022737"/>
    </source>
</evidence>
<dbReference type="InterPro" id="IPR027417">
    <property type="entry name" value="P-loop_NTPase"/>
</dbReference>
<dbReference type="InterPro" id="IPR032675">
    <property type="entry name" value="LRR_dom_sf"/>
</dbReference>
<dbReference type="Gene3D" id="1.10.10.10">
    <property type="entry name" value="Winged helix-like DNA-binding domain superfamily/Winged helix DNA-binding domain"/>
    <property type="match status" value="1"/>
</dbReference>
<dbReference type="PANTHER" id="PTHR36766:SF51">
    <property type="entry name" value="DISEASE RESISTANCE RPP13-LIKE PROTEIN 1"/>
    <property type="match status" value="1"/>
</dbReference>
<keyword evidence="1" id="KW-0433">Leucine-rich repeat</keyword>
<keyword evidence="3" id="KW-0611">Plant defense</keyword>
<dbReference type="Gene3D" id="1.10.8.430">
    <property type="entry name" value="Helical domain of apoptotic protease-activating factors"/>
    <property type="match status" value="1"/>
</dbReference>
<feature type="domain" description="NB-ARC" evidence="4">
    <location>
        <begin position="145"/>
        <end position="306"/>
    </location>
</feature>
<dbReference type="InterPro" id="IPR003591">
    <property type="entry name" value="Leu-rich_rpt_typical-subtyp"/>
</dbReference>
<dbReference type="SUPFAM" id="SSF52540">
    <property type="entry name" value="P-loop containing nucleoside triphosphate hydrolases"/>
    <property type="match status" value="1"/>
</dbReference>
<comment type="caution">
    <text evidence="7">The sequence shown here is derived from an EMBL/GenBank/DDBJ whole genome shotgun (WGS) entry which is preliminary data.</text>
</comment>
<evidence type="ECO:0000313" key="7">
    <source>
        <dbReference type="EMBL" id="MED6188510.1"/>
    </source>
</evidence>
<keyword evidence="2" id="KW-0677">Repeat</keyword>
<dbReference type="PANTHER" id="PTHR36766">
    <property type="entry name" value="PLANT BROAD-SPECTRUM MILDEW RESISTANCE PROTEIN RPW8"/>
    <property type="match status" value="1"/>
</dbReference>
<dbReference type="EMBL" id="JASCZI010182735">
    <property type="protein sequence ID" value="MED6188510.1"/>
    <property type="molecule type" value="Genomic_DNA"/>
</dbReference>
<dbReference type="InterPro" id="IPR036388">
    <property type="entry name" value="WH-like_DNA-bd_sf"/>
</dbReference>
<gene>
    <name evidence="7" type="ORF">PIB30_086649</name>
</gene>
<feature type="domain" description="Disease resistance protein winged helix" evidence="5">
    <location>
        <begin position="393"/>
        <end position="458"/>
    </location>
</feature>
<dbReference type="Proteomes" id="UP001341840">
    <property type="component" value="Unassembled WGS sequence"/>
</dbReference>
<dbReference type="InterPro" id="IPR042197">
    <property type="entry name" value="Apaf_helical"/>
</dbReference>
<dbReference type="Pfam" id="PF25019">
    <property type="entry name" value="LRR_R13L1-DRL21"/>
    <property type="match status" value="1"/>
</dbReference>
<evidence type="ECO:0008006" key="9">
    <source>
        <dbReference type="Google" id="ProtNLM"/>
    </source>
</evidence>
<keyword evidence="8" id="KW-1185">Reference proteome</keyword>
<feature type="domain" description="R13L1/DRL21-like LRR repeat region" evidence="6">
    <location>
        <begin position="646"/>
        <end position="772"/>
    </location>
</feature>
<dbReference type="SMART" id="SM00369">
    <property type="entry name" value="LRR_TYP"/>
    <property type="match status" value="2"/>
</dbReference>
<organism evidence="7 8">
    <name type="scientific">Stylosanthes scabra</name>
    <dbReference type="NCBI Taxonomy" id="79078"/>
    <lineage>
        <taxon>Eukaryota</taxon>
        <taxon>Viridiplantae</taxon>
        <taxon>Streptophyta</taxon>
        <taxon>Embryophyta</taxon>
        <taxon>Tracheophyta</taxon>
        <taxon>Spermatophyta</taxon>
        <taxon>Magnoliopsida</taxon>
        <taxon>eudicotyledons</taxon>
        <taxon>Gunneridae</taxon>
        <taxon>Pentapetalae</taxon>
        <taxon>rosids</taxon>
        <taxon>fabids</taxon>
        <taxon>Fabales</taxon>
        <taxon>Fabaceae</taxon>
        <taxon>Papilionoideae</taxon>
        <taxon>50 kb inversion clade</taxon>
        <taxon>dalbergioids sensu lato</taxon>
        <taxon>Dalbergieae</taxon>
        <taxon>Pterocarpus clade</taxon>
        <taxon>Stylosanthes</taxon>
    </lineage>
</organism>